<evidence type="ECO:0000313" key="1">
    <source>
        <dbReference type="EMBL" id="AKI28611.1"/>
    </source>
</evidence>
<dbReference type="EMBL" id="KR349464">
    <property type="protein sequence ID" value="AKI28611.1"/>
    <property type="molecule type" value="Genomic_RNA"/>
</dbReference>
<reference evidence="1 2" key="1">
    <citation type="submission" date="2015-04" db="EMBL/GenBank/DDBJ databases">
        <title>Complete genome sequence of a novel Velarivirus infecting areca palm in China.</title>
        <authorList>
            <person name="Yu H."/>
        </authorList>
    </citation>
    <scope>NUCLEOTIDE SEQUENCE [LARGE SCALE GENOMIC DNA]</scope>
    <source>
        <strain evidence="1">APV1_HN</strain>
    </source>
</reference>
<dbReference type="RefSeq" id="YP_009140438.1">
    <property type="nucleotide sequence ID" value="NC_027121.1"/>
</dbReference>
<dbReference type="GeneID" id="24403529"/>
<name>A0A0G2UEF4_9CLOS</name>
<dbReference type="GO" id="GO:0019028">
    <property type="term" value="C:viral capsid"/>
    <property type="evidence" value="ECO:0007669"/>
    <property type="project" value="UniProtKB-KW"/>
</dbReference>
<dbReference type="KEGG" id="vg:24403529"/>
<organism evidence="1 2">
    <name type="scientific">Areca palm velarivirus 1</name>
    <dbReference type="NCBI Taxonomy" id="1654603"/>
    <lineage>
        <taxon>Viruses</taxon>
        <taxon>Riboviria</taxon>
        <taxon>Orthornavirae</taxon>
        <taxon>Kitrinoviricota</taxon>
        <taxon>Alsuviricetes</taxon>
        <taxon>Martellivirales</taxon>
        <taxon>Closteroviridae</taxon>
        <taxon>Velarivirus</taxon>
        <taxon>Velarivirus arecae</taxon>
    </lineage>
</organism>
<proteinExistence type="predicted"/>
<protein>
    <submittedName>
        <fullName evidence="1">Minor coat protein</fullName>
    </submittedName>
</protein>
<keyword evidence="1" id="KW-0946">Virion</keyword>
<sequence>MSQSYASEYNLGSYHNRTIEISIPALPTHKFVLYSSIYFQLGNDQAFIRLELRDFGTQSAVKLSQRYYGSIHSSTQSQFLRKYHVKNVQLTYPLSITITYMSNYSIKINDFVDILTENTCGNYNCVLRIIHHLSDYVIENTQSVQDSDSITIQKVKPNVMIDGRSIMIVERTPAPPHKPINNLKLRDSISSNFVANFKTKHPLRNYIEQPLSSIIIDKSHTFRLYQTVQLFQDFGAILIDKNFNLTNIPCVIQFWLSCQDDKTHEFVVRNSQNKLSLEQWVRDGSEIHKSTPEVLQIQDVNTLILPIFLSYYTIEDTIIFSLNLCRASVISGTVKKYTAGVEVFFDKQYVGGLSTNSLYYTPIDWLYYSESGKDSMIDRNPRQDYYYRITRRKDVDKPTLPMLIENKQEVTKLGKPQTNPPKSINIGADPDVSLMDHLSPVKTPSNDTDIQQPISKSSSETSVVMTIPIKSHRNVINILPPECVRYFANAEVCLKYLKQFIIDRGTPRSLLNDYSHAPTLNNIECNCSIRQLVYPFFDSSNRNYLRSFGRTNFYNIAQEIQARELEPNLKNVAKYQIPLQFSYLAVDFVSITKGDVWTEEELIVLGKILIFAKQQDHLSWKILTRK</sequence>
<evidence type="ECO:0000313" key="2">
    <source>
        <dbReference type="Proteomes" id="UP000201382"/>
    </source>
</evidence>
<dbReference type="Proteomes" id="UP000201382">
    <property type="component" value="Segment"/>
</dbReference>
<keyword evidence="2" id="KW-1185">Reference proteome</keyword>
<keyword evidence="1" id="KW-0167">Capsid protein</keyword>
<accession>A0A0G2UEF4</accession>